<gene>
    <name evidence="3" type="ordered locus">Desac_2501</name>
</gene>
<dbReference type="Pfam" id="PF01381">
    <property type="entry name" value="HTH_3"/>
    <property type="match status" value="1"/>
</dbReference>
<dbReference type="RefSeq" id="WP_013707430.1">
    <property type="nucleotide sequence ID" value="NC_015388.1"/>
</dbReference>
<dbReference type="eggNOG" id="COG3837">
    <property type="taxonomic scope" value="Bacteria"/>
</dbReference>
<proteinExistence type="predicted"/>
<dbReference type="InterPro" id="IPR011051">
    <property type="entry name" value="RmlC_Cupin_sf"/>
</dbReference>
<dbReference type="SMART" id="SM00530">
    <property type="entry name" value="HTH_XRE"/>
    <property type="match status" value="1"/>
</dbReference>
<dbReference type="SUPFAM" id="SSF51182">
    <property type="entry name" value="RmlC-like cupins"/>
    <property type="match status" value="1"/>
</dbReference>
<dbReference type="InterPro" id="IPR013096">
    <property type="entry name" value="Cupin_2"/>
</dbReference>
<organism evidence="3 4">
    <name type="scientific">Desulfobacca acetoxidans (strain ATCC 700848 / DSM 11109 / ASRB2)</name>
    <dbReference type="NCBI Taxonomy" id="880072"/>
    <lineage>
        <taxon>Bacteria</taxon>
        <taxon>Pseudomonadati</taxon>
        <taxon>Thermodesulfobacteriota</taxon>
        <taxon>Desulfobaccia</taxon>
        <taxon>Desulfobaccales</taxon>
        <taxon>Desulfobaccaceae</taxon>
        <taxon>Desulfobacca</taxon>
    </lineage>
</organism>
<name>F2NDP5_DESAR</name>
<dbReference type="HOGENOM" id="CLU_1552800_0_0_7"/>
<dbReference type="STRING" id="880072.Desac_2501"/>
<dbReference type="PROSITE" id="PS50943">
    <property type="entry name" value="HTH_CROC1"/>
    <property type="match status" value="1"/>
</dbReference>
<dbReference type="Gene3D" id="2.60.120.10">
    <property type="entry name" value="Jelly Rolls"/>
    <property type="match status" value="1"/>
</dbReference>
<dbReference type="GO" id="GO:0003677">
    <property type="term" value="F:DNA binding"/>
    <property type="evidence" value="ECO:0007669"/>
    <property type="project" value="UniProtKB-KW"/>
</dbReference>
<dbReference type="PANTHER" id="PTHR46797">
    <property type="entry name" value="HTH-TYPE TRANSCRIPTIONAL REGULATOR"/>
    <property type="match status" value="1"/>
</dbReference>
<dbReference type="InterPro" id="IPR050807">
    <property type="entry name" value="TransReg_Diox_bact_type"/>
</dbReference>
<evidence type="ECO:0000259" key="2">
    <source>
        <dbReference type="PROSITE" id="PS50943"/>
    </source>
</evidence>
<dbReference type="InterPro" id="IPR010982">
    <property type="entry name" value="Lambda_DNA-bd_dom_sf"/>
</dbReference>
<dbReference type="GO" id="GO:0003700">
    <property type="term" value="F:DNA-binding transcription factor activity"/>
    <property type="evidence" value="ECO:0007669"/>
    <property type="project" value="TreeGrafter"/>
</dbReference>
<evidence type="ECO:0000313" key="3">
    <source>
        <dbReference type="EMBL" id="AEB10321.1"/>
    </source>
</evidence>
<evidence type="ECO:0000313" key="4">
    <source>
        <dbReference type="Proteomes" id="UP000000483"/>
    </source>
</evidence>
<keyword evidence="1" id="KW-0238">DNA-binding</keyword>
<dbReference type="KEGG" id="dao:Desac_2501"/>
<accession>F2NDP5</accession>
<dbReference type="Gene3D" id="1.10.260.40">
    <property type="entry name" value="lambda repressor-like DNA-binding domains"/>
    <property type="match status" value="1"/>
</dbReference>
<evidence type="ECO:0000256" key="1">
    <source>
        <dbReference type="ARBA" id="ARBA00023125"/>
    </source>
</evidence>
<dbReference type="SUPFAM" id="SSF47413">
    <property type="entry name" value="lambda repressor-like DNA-binding domains"/>
    <property type="match status" value="1"/>
</dbReference>
<dbReference type="Proteomes" id="UP000000483">
    <property type="component" value="Chromosome"/>
</dbReference>
<dbReference type="AlphaFoldDB" id="F2NDP5"/>
<protein>
    <submittedName>
        <fullName evidence="3">Helix-turn-helix domain protein</fullName>
    </submittedName>
</protein>
<dbReference type="OrthoDB" id="189170at2"/>
<dbReference type="InterPro" id="IPR001387">
    <property type="entry name" value="Cro/C1-type_HTH"/>
</dbReference>
<reference evidence="4" key="2">
    <citation type="submission" date="2011-03" db="EMBL/GenBank/DDBJ databases">
        <title>The complete genome of Desulfobacca acetoxidans DSM 11109.</title>
        <authorList>
            <consortium name="US DOE Joint Genome Institute (JGI-PGF)"/>
            <person name="Lucas S."/>
            <person name="Copeland A."/>
            <person name="Lapidus A."/>
            <person name="Bruce D."/>
            <person name="Goodwin L."/>
            <person name="Pitluck S."/>
            <person name="Peters L."/>
            <person name="Kyrpides N."/>
            <person name="Mavromatis K."/>
            <person name="Ivanova N."/>
            <person name="Ovchinnikova G."/>
            <person name="Teshima H."/>
            <person name="Detter J.C."/>
            <person name="Han C."/>
            <person name="Land M."/>
            <person name="Hauser L."/>
            <person name="Markowitz V."/>
            <person name="Cheng J.-F."/>
            <person name="Hugenholtz P."/>
            <person name="Woyke T."/>
            <person name="Wu D."/>
            <person name="Spring S."/>
            <person name="Schueler E."/>
            <person name="Brambilla E."/>
            <person name="Klenk H.-P."/>
            <person name="Eisen J.A."/>
        </authorList>
    </citation>
    <scope>NUCLEOTIDE SEQUENCE [LARGE SCALE GENOMIC DNA]</scope>
    <source>
        <strain evidence="4">ATCC 700848 / DSM 11109 / ASRB2</strain>
    </source>
</reference>
<dbReference type="CDD" id="cd00093">
    <property type="entry name" value="HTH_XRE"/>
    <property type="match status" value="1"/>
</dbReference>
<dbReference type="InterPro" id="IPR014710">
    <property type="entry name" value="RmlC-like_jellyroll"/>
</dbReference>
<dbReference type="Pfam" id="PF07883">
    <property type="entry name" value="Cupin_2"/>
    <property type="match status" value="1"/>
</dbReference>
<reference evidence="3 4" key="1">
    <citation type="journal article" date="2011" name="Stand. Genomic Sci.">
        <title>Complete genome sequence of the acetate-degrading sulfate reducer Desulfobacca acetoxidans type strain (ASRB2).</title>
        <authorList>
            <person name="Goker M."/>
            <person name="Teshima H."/>
            <person name="Lapidus A."/>
            <person name="Nolan M."/>
            <person name="Lucas S."/>
            <person name="Hammon N."/>
            <person name="Deshpande S."/>
            <person name="Cheng J.F."/>
            <person name="Tapia R."/>
            <person name="Han C."/>
            <person name="Goodwin L."/>
            <person name="Pitluck S."/>
            <person name="Huntemann M."/>
            <person name="Liolios K."/>
            <person name="Ivanova N."/>
            <person name="Pagani I."/>
            <person name="Mavromatis K."/>
            <person name="Ovchinikova G."/>
            <person name="Pati A."/>
            <person name="Chen A."/>
            <person name="Palaniappan K."/>
            <person name="Land M."/>
            <person name="Hauser L."/>
            <person name="Brambilla E.M."/>
            <person name="Rohde M."/>
            <person name="Spring S."/>
            <person name="Detter J.C."/>
            <person name="Woyke T."/>
            <person name="Bristow J."/>
            <person name="Eisen J.A."/>
            <person name="Markowitz V."/>
            <person name="Hugenholtz P."/>
            <person name="Kyrpides N.C."/>
            <person name="Klenk H.P."/>
        </authorList>
    </citation>
    <scope>NUCLEOTIDE SEQUENCE [LARGE SCALE GENOMIC DNA]</scope>
    <source>
        <strain evidence="4">ATCC 700848 / DSM 11109 / ASRB2</strain>
    </source>
</reference>
<sequence>MNKFDFSIIRTLRKKRGITAEELARRANLTRATVAKIEGGDSNPTIETIEALSSVFQLTSSELIRLAEVVHCEMAITKTFAADGFKGHHIWFPSFEVYCIRADAGIRKESDPEFHENTAEICLVLSGEVKVTVRGQSHVLGPGMALRFKALYEHHFDVLQKAEFLLIHHNVV</sequence>
<dbReference type="PANTHER" id="PTHR46797:SF1">
    <property type="entry name" value="METHYLPHOSPHONATE SYNTHASE"/>
    <property type="match status" value="1"/>
</dbReference>
<dbReference type="eggNOG" id="COG3620">
    <property type="taxonomic scope" value="Bacteria"/>
</dbReference>
<dbReference type="GO" id="GO:0005829">
    <property type="term" value="C:cytosol"/>
    <property type="evidence" value="ECO:0007669"/>
    <property type="project" value="TreeGrafter"/>
</dbReference>
<keyword evidence="4" id="KW-1185">Reference proteome</keyword>
<dbReference type="EMBL" id="CP002629">
    <property type="protein sequence ID" value="AEB10321.1"/>
    <property type="molecule type" value="Genomic_DNA"/>
</dbReference>
<feature type="domain" description="HTH cro/C1-type" evidence="2">
    <location>
        <begin position="9"/>
        <end position="63"/>
    </location>
</feature>